<organism evidence="1 2">
    <name type="scientific">Dictyobacter vulcani</name>
    <dbReference type="NCBI Taxonomy" id="2607529"/>
    <lineage>
        <taxon>Bacteria</taxon>
        <taxon>Bacillati</taxon>
        <taxon>Chloroflexota</taxon>
        <taxon>Ktedonobacteria</taxon>
        <taxon>Ktedonobacterales</taxon>
        <taxon>Dictyobacteraceae</taxon>
        <taxon>Dictyobacter</taxon>
    </lineage>
</organism>
<dbReference type="PANTHER" id="PTHR37560">
    <property type="entry name" value="UPF0210 PROTEIN SPR0218"/>
    <property type="match status" value="1"/>
</dbReference>
<dbReference type="InterPro" id="IPR007841">
    <property type="entry name" value="UPF0210"/>
</dbReference>
<dbReference type="Proteomes" id="UP000326912">
    <property type="component" value="Unassembled WGS sequence"/>
</dbReference>
<evidence type="ECO:0000313" key="1">
    <source>
        <dbReference type="EMBL" id="GER88531.1"/>
    </source>
</evidence>
<sequence length="394" mass="41915">MSLPTIRTITLGISEAHPISRQTLQAARQLLTQAQEHYYAAGYDVQTVRLSTRSLLDDLSDWSAAAILTYVRELQNVLDGLQLEYCSLGTGFACRPDFPLQRLDLLGDILIATNALSSTVSLADSEHGLRFEAALPVARLMGRLAQETTEGFGNFRFAMLACVPPDGPFFPAAYHTGVSNLTIGLQGAPLIMQALEELGADGRQALDLRQVTNQVLNVLEAQAGPVVAVGQSIAREHGILFGGIDLSPAPMGEVSIVRAMELCGYGPLGSAGTLAVAAALTTALKGTSLPTCGYNGLMLPVLEDAVLGQRWAEGRVNAHQLLLYSSVCGTGLDTIPLAGDSTPESIAHLLLDVATLAVRYQKPLSARLFPVPGRRAGEFTQFTSPYLTNTRITG</sequence>
<gene>
    <name evidence="1" type="ORF">KDW_26930</name>
</gene>
<comment type="caution">
    <text evidence="1">The sequence shown here is derived from an EMBL/GenBank/DDBJ whole genome shotgun (WGS) entry which is preliminary data.</text>
</comment>
<dbReference type="EMBL" id="BKZW01000001">
    <property type="protein sequence ID" value="GER88531.1"/>
    <property type="molecule type" value="Genomic_DNA"/>
</dbReference>
<dbReference type="Gene3D" id="3.20.70.20">
    <property type="match status" value="1"/>
</dbReference>
<evidence type="ECO:0000313" key="2">
    <source>
        <dbReference type="Proteomes" id="UP000326912"/>
    </source>
</evidence>
<name>A0A5J4KQ76_9CHLR</name>
<reference evidence="1 2" key="1">
    <citation type="submission" date="2019-10" db="EMBL/GenBank/DDBJ databases">
        <title>Dictyobacter vulcani sp. nov., within the class Ktedonobacteria, isolated from soil of volcanic Mt. Zao.</title>
        <authorList>
            <person name="Zheng Y."/>
            <person name="Wang C.M."/>
            <person name="Sakai Y."/>
            <person name="Abe K."/>
            <person name="Yokota A."/>
            <person name="Yabe S."/>
        </authorList>
    </citation>
    <scope>NUCLEOTIDE SEQUENCE [LARGE SCALE GENOMIC DNA]</scope>
    <source>
        <strain evidence="1 2">W12</strain>
    </source>
</reference>
<dbReference type="RefSeq" id="WP_151756424.1">
    <property type="nucleotide sequence ID" value="NZ_BKZW01000001.1"/>
</dbReference>
<keyword evidence="2" id="KW-1185">Reference proteome</keyword>
<dbReference type="Pfam" id="PF05167">
    <property type="entry name" value="DUF711"/>
    <property type="match status" value="1"/>
</dbReference>
<protein>
    <submittedName>
        <fullName evidence="1">Uncharacterized protein</fullName>
    </submittedName>
</protein>
<proteinExistence type="predicted"/>
<dbReference type="SUPFAM" id="SSF51998">
    <property type="entry name" value="PFL-like glycyl radical enzymes"/>
    <property type="match status" value="1"/>
</dbReference>
<dbReference type="AlphaFoldDB" id="A0A5J4KQ76"/>
<dbReference type="PANTHER" id="PTHR37560:SF2">
    <property type="entry name" value="DUF711 DOMAIN-CONTAINING PROTEIN"/>
    <property type="match status" value="1"/>
</dbReference>
<accession>A0A5J4KQ76</accession>